<feature type="domain" description="N-acetyltransferase" evidence="1">
    <location>
        <begin position="6"/>
        <end position="137"/>
    </location>
</feature>
<keyword evidence="2" id="KW-0808">Transferase</keyword>
<dbReference type="Pfam" id="PF13508">
    <property type="entry name" value="Acetyltransf_7"/>
    <property type="match status" value="1"/>
</dbReference>
<reference evidence="2 3" key="1">
    <citation type="submission" date="2020-05" db="EMBL/GenBank/DDBJ databases">
        <title>Genome sequencing of Spirosoma sp. TS118.</title>
        <authorList>
            <person name="Lee J.-H."/>
            <person name="Jeong S."/>
            <person name="Zhao L."/>
            <person name="Jung J.-H."/>
            <person name="Kim M.-K."/>
            <person name="Lim S."/>
        </authorList>
    </citation>
    <scope>NUCLEOTIDE SEQUENCE [LARGE SCALE GENOMIC DNA]</scope>
    <source>
        <strain evidence="2 3">TS118</strain>
    </source>
</reference>
<dbReference type="Proteomes" id="UP000502756">
    <property type="component" value="Chromosome"/>
</dbReference>
<protein>
    <submittedName>
        <fullName evidence="2">GNAT family N-acetyltransferase</fullName>
    </submittedName>
</protein>
<keyword evidence="3" id="KW-1185">Reference proteome</keyword>
<sequence length="140" mass="16284">MNMSYIVSTDKTRLDVALIHRFLSTESYWALNIPIELVERAIRNSLCFGVYLDVEQVGFARVITDEATFAYLADVFIVAEHRGRGLSKLLMQTISDYPALQGLRRWVLATRDAHSLYEQFGFTALDHPYIFMQRKLIERY</sequence>
<dbReference type="PANTHER" id="PTHR43233">
    <property type="entry name" value="FAMILY N-ACETYLTRANSFERASE, PUTATIVE (AFU_ORTHOLOGUE AFUA_6G03350)-RELATED"/>
    <property type="match status" value="1"/>
</dbReference>
<dbReference type="EMBL" id="CP053435">
    <property type="protein sequence ID" value="QJW92045.1"/>
    <property type="molecule type" value="Genomic_DNA"/>
</dbReference>
<dbReference type="Gene3D" id="3.40.630.30">
    <property type="match status" value="1"/>
</dbReference>
<dbReference type="InterPro" id="IPR000182">
    <property type="entry name" value="GNAT_dom"/>
</dbReference>
<accession>A0A6M5YDE4</accession>
<organism evidence="2 3">
    <name type="scientific">Spirosoma taeanense</name>
    <dbReference type="NCBI Taxonomy" id="2735870"/>
    <lineage>
        <taxon>Bacteria</taxon>
        <taxon>Pseudomonadati</taxon>
        <taxon>Bacteroidota</taxon>
        <taxon>Cytophagia</taxon>
        <taxon>Cytophagales</taxon>
        <taxon>Cytophagaceae</taxon>
        <taxon>Spirosoma</taxon>
    </lineage>
</organism>
<dbReference type="CDD" id="cd04301">
    <property type="entry name" value="NAT_SF"/>
    <property type="match status" value="1"/>
</dbReference>
<gene>
    <name evidence="2" type="ORF">HNV11_23030</name>
</gene>
<dbReference type="SUPFAM" id="SSF55729">
    <property type="entry name" value="Acyl-CoA N-acyltransferases (Nat)"/>
    <property type="match status" value="1"/>
</dbReference>
<dbReference type="PROSITE" id="PS51186">
    <property type="entry name" value="GNAT"/>
    <property type="match status" value="1"/>
</dbReference>
<dbReference type="KEGG" id="stae:HNV11_23030"/>
<name>A0A6M5YDE4_9BACT</name>
<dbReference type="PANTHER" id="PTHR43233:SF1">
    <property type="entry name" value="FAMILY N-ACETYLTRANSFERASE, PUTATIVE (AFU_ORTHOLOGUE AFUA_6G03350)-RELATED"/>
    <property type="match status" value="1"/>
</dbReference>
<evidence type="ECO:0000313" key="3">
    <source>
        <dbReference type="Proteomes" id="UP000502756"/>
    </source>
</evidence>
<evidence type="ECO:0000313" key="2">
    <source>
        <dbReference type="EMBL" id="QJW92045.1"/>
    </source>
</evidence>
<dbReference type="GO" id="GO:0016747">
    <property type="term" value="F:acyltransferase activity, transferring groups other than amino-acyl groups"/>
    <property type="evidence" value="ECO:0007669"/>
    <property type="project" value="InterPro"/>
</dbReference>
<proteinExistence type="predicted"/>
<dbReference type="RefSeq" id="WP_171741896.1">
    <property type="nucleotide sequence ID" value="NZ_CP053435.1"/>
</dbReference>
<dbReference type="AlphaFoldDB" id="A0A6M5YDE4"/>
<evidence type="ECO:0000259" key="1">
    <source>
        <dbReference type="PROSITE" id="PS51186"/>
    </source>
</evidence>
<dbReference type="InterPro" id="IPR053144">
    <property type="entry name" value="Acetyltransferase_Butenolide"/>
</dbReference>
<dbReference type="InterPro" id="IPR016181">
    <property type="entry name" value="Acyl_CoA_acyltransferase"/>
</dbReference>